<gene>
    <name evidence="1" type="ORF">CEXT_50321</name>
</gene>
<reference evidence="1 2" key="1">
    <citation type="submission" date="2021-06" db="EMBL/GenBank/DDBJ databases">
        <title>Caerostris extrusa draft genome.</title>
        <authorList>
            <person name="Kono N."/>
            <person name="Arakawa K."/>
        </authorList>
    </citation>
    <scope>NUCLEOTIDE SEQUENCE [LARGE SCALE GENOMIC DNA]</scope>
</reference>
<proteinExistence type="predicted"/>
<accession>A0AAV4WW51</accession>
<protein>
    <submittedName>
        <fullName evidence="1">Uncharacterized protein</fullName>
    </submittedName>
</protein>
<name>A0AAV4WW51_CAEEX</name>
<keyword evidence="2" id="KW-1185">Reference proteome</keyword>
<evidence type="ECO:0000313" key="2">
    <source>
        <dbReference type="Proteomes" id="UP001054945"/>
    </source>
</evidence>
<sequence length="101" mass="11655">MATSRTSCPFCNCSADQHRQNRYILMQNLIITQSITVDIWQEVHRPMHEVVPLAASLANPRIQRISYYQHLRGNWYNRDTSRTSSIPLCPTDQLALLSPIT</sequence>
<dbReference type="Proteomes" id="UP001054945">
    <property type="component" value="Unassembled WGS sequence"/>
</dbReference>
<organism evidence="1 2">
    <name type="scientific">Caerostris extrusa</name>
    <name type="common">Bark spider</name>
    <name type="synonym">Caerostris bankana</name>
    <dbReference type="NCBI Taxonomy" id="172846"/>
    <lineage>
        <taxon>Eukaryota</taxon>
        <taxon>Metazoa</taxon>
        <taxon>Ecdysozoa</taxon>
        <taxon>Arthropoda</taxon>
        <taxon>Chelicerata</taxon>
        <taxon>Arachnida</taxon>
        <taxon>Araneae</taxon>
        <taxon>Araneomorphae</taxon>
        <taxon>Entelegynae</taxon>
        <taxon>Araneoidea</taxon>
        <taxon>Araneidae</taxon>
        <taxon>Caerostris</taxon>
    </lineage>
</organism>
<dbReference type="AlphaFoldDB" id="A0AAV4WW51"/>
<dbReference type="EMBL" id="BPLR01016836">
    <property type="protein sequence ID" value="GIY86717.1"/>
    <property type="molecule type" value="Genomic_DNA"/>
</dbReference>
<comment type="caution">
    <text evidence="1">The sequence shown here is derived from an EMBL/GenBank/DDBJ whole genome shotgun (WGS) entry which is preliminary data.</text>
</comment>
<evidence type="ECO:0000313" key="1">
    <source>
        <dbReference type="EMBL" id="GIY86717.1"/>
    </source>
</evidence>